<protein>
    <submittedName>
        <fullName evidence="4">Uncharacterized protein LOC120273131</fullName>
    </submittedName>
</protein>
<feature type="coiled-coil region" evidence="1">
    <location>
        <begin position="229"/>
        <end position="256"/>
    </location>
</feature>
<dbReference type="GeneID" id="120273131"/>
<evidence type="ECO:0000313" key="3">
    <source>
        <dbReference type="Proteomes" id="UP001515500"/>
    </source>
</evidence>
<keyword evidence="3" id="KW-1185">Reference proteome</keyword>
<dbReference type="PANTHER" id="PTHR33144:SF46">
    <property type="entry name" value="OS04G0610000 PROTEIN"/>
    <property type="match status" value="1"/>
</dbReference>
<reference evidence="4" key="1">
    <citation type="submission" date="2025-08" db="UniProtKB">
        <authorList>
            <consortium name="RefSeq"/>
        </authorList>
    </citation>
    <scope>IDENTIFICATION</scope>
</reference>
<dbReference type="Proteomes" id="UP001515500">
    <property type="component" value="Chromosome 12"/>
</dbReference>
<evidence type="ECO:0000256" key="1">
    <source>
        <dbReference type="SAM" id="Coils"/>
    </source>
</evidence>
<dbReference type="Pfam" id="PF03004">
    <property type="entry name" value="Transposase_24"/>
    <property type="match status" value="1"/>
</dbReference>
<organism evidence="3 4">
    <name type="scientific">Dioscorea cayennensis subsp. rotundata</name>
    <name type="common">White Guinea yam</name>
    <name type="synonym">Dioscorea rotundata</name>
    <dbReference type="NCBI Taxonomy" id="55577"/>
    <lineage>
        <taxon>Eukaryota</taxon>
        <taxon>Viridiplantae</taxon>
        <taxon>Streptophyta</taxon>
        <taxon>Embryophyta</taxon>
        <taxon>Tracheophyta</taxon>
        <taxon>Spermatophyta</taxon>
        <taxon>Magnoliopsida</taxon>
        <taxon>Liliopsida</taxon>
        <taxon>Dioscoreales</taxon>
        <taxon>Dioscoreaceae</taxon>
        <taxon>Dioscorea</taxon>
    </lineage>
</organism>
<keyword evidence="1" id="KW-0175">Coiled coil</keyword>
<dbReference type="AlphaFoldDB" id="A0AB40CA90"/>
<evidence type="ECO:0000256" key="2">
    <source>
        <dbReference type="SAM" id="MobiDB-lite"/>
    </source>
</evidence>
<dbReference type="RefSeq" id="XP_039135710.1">
    <property type="nucleotide sequence ID" value="XM_039279776.1"/>
</dbReference>
<dbReference type="PANTHER" id="PTHR33144">
    <property type="entry name" value="OS10G0409366 PROTEIN-RELATED"/>
    <property type="match status" value="1"/>
</dbReference>
<dbReference type="InterPro" id="IPR004252">
    <property type="entry name" value="Probable_transposase_24"/>
</dbReference>
<name>A0AB40CA90_DIOCR</name>
<feature type="region of interest" description="Disordered" evidence="2">
    <location>
        <begin position="107"/>
        <end position="134"/>
    </location>
</feature>
<proteinExistence type="predicted"/>
<sequence length="268" mass="31567">MLARSGQQIGLQYESWHKVPKTLKDELLKFIELQFSLEISREYVLKSLGKKWRDYKHDLKTKHFRREQGLQANKDKHPSGTIRWQWEQLIDFWYSRKGEDSKKLGIASRKQQKYTHTSGSKSFARKEKEMETSSGRKVGRLELFRATHTKKDGSHMNMETEQIMEKANEKLAGCQTIDEDMQMVEIEILTQVIGKERCGRVRGLGLGPTPKSYYGVPRNRNSTNSNTQSSEFVEQIQQMEQEMEQMKRERAQERAEHECQCKDYYVYA</sequence>
<evidence type="ECO:0000313" key="4">
    <source>
        <dbReference type="RefSeq" id="XP_039135710.1"/>
    </source>
</evidence>
<accession>A0AB40CA90</accession>
<gene>
    <name evidence="4" type="primary">LOC120273131</name>
</gene>